<dbReference type="Gene3D" id="3.90.1200.10">
    <property type="match status" value="1"/>
</dbReference>
<organism evidence="3 4">
    <name type="scientific">Paenibacillus selenitireducens</name>
    <dbReference type="NCBI Taxonomy" id="1324314"/>
    <lineage>
        <taxon>Bacteria</taxon>
        <taxon>Bacillati</taxon>
        <taxon>Bacillota</taxon>
        <taxon>Bacilli</taxon>
        <taxon>Bacillales</taxon>
        <taxon>Paenibacillaceae</taxon>
        <taxon>Paenibacillus</taxon>
    </lineage>
</organism>
<dbReference type="EMBL" id="MSZX01000014">
    <property type="protein sequence ID" value="OPA73772.1"/>
    <property type="molecule type" value="Genomic_DNA"/>
</dbReference>
<dbReference type="Gene3D" id="3.30.200.20">
    <property type="entry name" value="Phosphorylase Kinase, domain 1"/>
    <property type="match status" value="1"/>
</dbReference>
<dbReference type="SUPFAM" id="SSF56112">
    <property type="entry name" value="Protein kinase-like (PK-like)"/>
    <property type="match status" value="1"/>
</dbReference>
<keyword evidence="4" id="KW-1185">Reference proteome</keyword>
<keyword evidence="3" id="KW-0808">Transferase</keyword>
<reference evidence="3 4" key="1">
    <citation type="submission" date="2017-01" db="EMBL/GenBank/DDBJ databases">
        <title>Genome analysis of Paenibacillus selenitrireducens ES3-24.</title>
        <authorList>
            <person name="Xu D."/>
            <person name="Yao R."/>
            <person name="Zheng S."/>
        </authorList>
    </citation>
    <scope>NUCLEOTIDE SEQUENCE [LARGE SCALE GENOMIC DNA]</scope>
    <source>
        <strain evidence="3 4">ES3-24</strain>
    </source>
</reference>
<dbReference type="GO" id="GO:0009088">
    <property type="term" value="P:threonine biosynthetic process"/>
    <property type="evidence" value="ECO:0007669"/>
    <property type="project" value="TreeGrafter"/>
</dbReference>
<dbReference type="PANTHER" id="PTHR21064:SF6">
    <property type="entry name" value="AMINOGLYCOSIDE PHOSPHOTRANSFERASE DOMAIN-CONTAINING PROTEIN"/>
    <property type="match status" value="1"/>
</dbReference>
<evidence type="ECO:0000259" key="2">
    <source>
        <dbReference type="Pfam" id="PF01636"/>
    </source>
</evidence>
<dbReference type="AlphaFoldDB" id="A0A1T2X1P2"/>
<evidence type="ECO:0000256" key="1">
    <source>
        <dbReference type="ARBA" id="ARBA00038240"/>
    </source>
</evidence>
<evidence type="ECO:0000313" key="4">
    <source>
        <dbReference type="Proteomes" id="UP000190188"/>
    </source>
</evidence>
<dbReference type="InterPro" id="IPR050249">
    <property type="entry name" value="Pseudomonas-type_ThrB"/>
</dbReference>
<gene>
    <name evidence="3" type="ORF">BVG16_27195</name>
</gene>
<feature type="domain" description="Aminoglycoside phosphotransferase" evidence="2">
    <location>
        <begin position="33"/>
        <end position="251"/>
    </location>
</feature>
<sequence length="335" mass="39639">MIPEIKAQFTEDILNEAIQRYDIEPGDVRSLGGFESFVYEYAKNGKSYVLKITHTIRRTVDYIMGELEWLNHLADQGITVARAIPSAKGQWIEEIPKDQGSFLVISYEKARGNAISTEVWNESLFEAWGELIGNIHRATKKYEVSSAKYKRQAWEVEEQLRAETYLMPNDVMIDILKERVNRLRLIPQTRDTYGLVHADLHQKNFYLDGQNMHVFDFDDCHYTYFINDIGITLYYALWYPAKKYENKEEYYRTFFHCFMRGYLKQNTVTVEEVSYLHDFMKIRHTLLYIILHQTSDITTLNPEQLKIRAQHQSEIVTEEPLLPIDFVYEFTQIHN</sequence>
<dbReference type="PANTHER" id="PTHR21064">
    <property type="entry name" value="AMINOGLYCOSIDE PHOSPHOTRANSFERASE DOMAIN-CONTAINING PROTEIN-RELATED"/>
    <property type="match status" value="1"/>
</dbReference>
<comment type="caution">
    <text evidence="3">The sequence shown here is derived from an EMBL/GenBank/DDBJ whole genome shotgun (WGS) entry which is preliminary data.</text>
</comment>
<dbReference type="OrthoDB" id="4030632at2"/>
<protein>
    <submittedName>
        <fullName evidence="3">Aminoglycoside phosphotransferase</fullName>
    </submittedName>
</protein>
<comment type="similarity">
    <text evidence="1">Belongs to the pseudomonas-type ThrB family.</text>
</comment>
<dbReference type="InterPro" id="IPR011009">
    <property type="entry name" value="Kinase-like_dom_sf"/>
</dbReference>
<dbReference type="Proteomes" id="UP000190188">
    <property type="component" value="Unassembled WGS sequence"/>
</dbReference>
<dbReference type="STRING" id="1324314.BVG16_27195"/>
<dbReference type="RefSeq" id="WP_078502342.1">
    <property type="nucleotide sequence ID" value="NZ_MSZX01000014.1"/>
</dbReference>
<dbReference type="Pfam" id="PF01636">
    <property type="entry name" value="APH"/>
    <property type="match status" value="1"/>
</dbReference>
<accession>A0A1T2X1P2</accession>
<dbReference type="GO" id="GO:0004413">
    <property type="term" value="F:homoserine kinase activity"/>
    <property type="evidence" value="ECO:0007669"/>
    <property type="project" value="TreeGrafter"/>
</dbReference>
<name>A0A1T2X1P2_9BACL</name>
<evidence type="ECO:0000313" key="3">
    <source>
        <dbReference type="EMBL" id="OPA73772.1"/>
    </source>
</evidence>
<proteinExistence type="inferred from homology"/>
<dbReference type="InterPro" id="IPR002575">
    <property type="entry name" value="Aminoglycoside_PTrfase"/>
</dbReference>